<gene>
    <name evidence="1" type="ORF">M8014_00445</name>
</gene>
<dbReference type="RefSeq" id="WP_271280622.1">
    <property type="nucleotide sequence ID" value="NZ_JAMGZK010000031.1"/>
</dbReference>
<dbReference type="Proteomes" id="UP001063816">
    <property type="component" value="Unassembled WGS sequence"/>
</dbReference>
<accession>A0A9J6PW64</accession>
<keyword evidence="2" id="KW-1185">Reference proteome</keyword>
<dbReference type="AlphaFoldDB" id="A0A9J6PW64"/>
<protein>
    <submittedName>
        <fullName evidence="1">Uncharacterized protein</fullName>
    </submittedName>
</protein>
<reference evidence="1" key="1">
    <citation type="submission" date="2022-05" db="EMBL/GenBank/DDBJ databases">
        <title>Description of a novel species of Leclercia; Leclercia tamurae and the Proposal for a Novel Genus Silvania gen. nov. Containing Two Novel Species Silvania hatchlandensis sp. nov. and Silvania confinis sp. nov. Isolated from the Rhizosphere of Oak.</title>
        <authorList>
            <person name="Maddock D.W."/>
            <person name="Brady C.L."/>
            <person name="Denman S."/>
            <person name="Arnold D."/>
        </authorList>
    </citation>
    <scope>NUCLEOTIDE SEQUENCE</scope>
    <source>
        <strain evidence="1">H19S6</strain>
    </source>
</reference>
<evidence type="ECO:0000313" key="1">
    <source>
        <dbReference type="EMBL" id="MCU6662825.1"/>
    </source>
</evidence>
<comment type="caution">
    <text evidence="1">The sequence shown here is derived from an EMBL/GenBank/DDBJ whole genome shotgun (WGS) entry which is preliminary data.</text>
</comment>
<sequence>MTTQHASGIQCGSGEIRCSLIWIPFRFSDAMAFSRNDEWLPELPGFYLYYSDRKHASAAFKAFVEYIKEHR</sequence>
<evidence type="ECO:0000313" key="2">
    <source>
        <dbReference type="Proteomes" id="UP001063816"/>
    </source>
</evidence>
<dbReference type="EMBL" id="JAMGZK010000031">
    <property type="protein sequence ID" value="MCU6662825.1"/>
    <property type="molecule type" value="Genomic_DNA"/>
</dbReference>
<name>A0A9J6PW64_9ENTR</name>
<organism evidence="1 2">
    <name type="scientific">Silvania hatchlandensis</name>
    <dbReference type="NCBI Taxonomy" id="2926469"/>
    <lineage>
        <taxon>Bacteria</taxon>
        <taxon>Pseudomonadati</taxon>
        <taxon>Pseudomonadota</taxon>
        <taxon>Gammaproteobacteria</taxon>
        <taxon>Enterobacterales</taxon>
        <taxon>Enterobacteriaceae</taxon>
        <taxon>Silvania</taxon>
    </lineage>
</organism>
<proteinExistence type="predicted"/>